<dbReference type="Gene3D" id="1.20.1250.20">
    <property type="entry name" value="MFS general substrate transporter like domains"/>
    <property type="match status" value="1"/>
</dbReference>
<dbReference type="PANTHER" id="PTHR21660:SF1">
    <property type="entry name" value="ACYL-COENZYME A THIOESTERASE 13"/>
    <property type="match status" value="1"/>
</dbReference>
<dbReference type="Pfam" id="PF03061">
    <property type="entry name" value="4HBT"/>
    <property type="match status" value="1"/>
</dbReference>
<dbReference type="InterPro" id="IPR011701">
    <property type="entry name" value="MFS"/>
</dbReference>
<dbReference type="InterPro" id="IPR036259">
    <property type="entry name" value="MFS_trans_sf"/>
</dbReference>
<evidence type="ECO:0000259" key="5">
    <source>
        <dbReference type="PROSITE" id="PS50850"/>
    </source>
</evidence>
<dbReference type="PANTHER" id="PTHR21660">
    <property type="entry name" value="THIOESTERASE SUPERFAMILY MEMBER-RELATED"/>
    <property type="match status" value="1"/>
</dbReference>
<evidence type="ECO:0000313" key="7">
    <source>
        <dbReference type="Proteomes" id="UP000719412"/>
    </source>
</evidence>
<gene>
    <name evidence="6" type="ORF">GEV33_013723</name>
</gene>
<evidence type="ECO:0000313" key="6">
    <source>
        <dbReference type="EMBL" id="KAH0809071.1"/>
    </source>
</evidence>
<dbReference type="InterPro" id="IPR003736">
    <property type="entry name" value="PAAI_dom"/>
</dbReference>
<protein>
    <recommendedName>
        <fullName evidence="5">Major facilitator superfamily (MFS) profile domain-containing protein</fullName>
    </recommendedName>
</protein>
<dbReference type="GO" id="GO:0047617">
    <property type="term" value="F:fatty acyl-CoA hydrolase activity"/>
    <property type="evidence" value="ECO:0007669"/>
    <property type="project" value="InterPro"/>
</dbReference>
<keyword evidence="4" id="KW-0812">Transmembrane</keyword>
<organism evidence="6 7">
    <name type="scientific">Tenebrio molitor</name>
    <name type="common">Yellow mealworm beetle</name>
    <dbReference type="NCBI Taxonomy" id="7067"/>
    <lineage>
        <taxon>Eukaryota</taxon>
        <taxon>Metazoa</taxon>
        <taxon>Ecdysozoa</taxon>
        <taxon>Arthropoda</taxon>
        <taxon>Hexapoda</taxon>
        <taxon>Insecta</taxon>
        <taxon>Pterygota</taxon>
        <taxon>Neoptera</taxon>
        <taxon>Endopterygota</taxon>
        <taxon>Coleoptera</taxon>
        <taxon>Polyphaga</taxon>
        <taxon>Cucujiformia</taxon>
        <taxon>Tenebrionidae</taxon>
        <taxon>Tenebrio</taxon>
    </lineage>
</organism>
<dbReference type="Proteomes" id="UP000719412">
    <property type="component" value="Unassembled WGS sequence"/>
</dbReference>
<dbReference type="FunFam" id="3.10.129.10:FF:000033">
    <property type="entry name" value="acyl-coenzyme A thioesterase 13"/>
    <property type="match status" value="1"/>
</dbReference>
<dbReference type="Pfam" id="PF07690">
    <property type="entry name" value="MFS_1"/>
    <property type="match status" value="1"/>
</dbReference>
<comment type="similarity">
    <text evidence="2">Belongs to the thioesterase PaaI family.</text>
</comment>
<dbReference type="PROSITE" id="PS50850">
    <property type="entry name" value="MFS"/>
    <property type="match status" value="1"/>
</dbReference>
<evidence type="ECO:0000256" key="3">
    <source>
        <dbReference type="ARBA" id="ARBA00022801"/>
    </source>
</evidence>
<feature type="transmembrane region" description="Helical" evidence="4">
    <location>
        <begin position="280"/>
        <end position="299"/>
    </location>
</feature>
<dbReference type="GO" id="GO:0022857">
    <property type="term" value="F:transmembrane transporter activity"/>
    <property type="evidence" value="ECO:0007669"/>
    <property type="project" value="InterPro"/>
</dbReference>
<accession>A0A8J6H7B8</accession>
<keyword evidence="7" id="KW-1185">Reference proteome</keyword>
<reference evidence="6" key="2">
    <citation type="submission" date="2021-08" db="EMBL/GenBank/DDBJ databases">
        <authorList>
            <person name="Eriksson T."/>
        </authorList>
    </citation>
    <scope>NUCLEOTIDE SEQUENCE</scope>
    <source>
        <strain evidence="6">Stoneville</strain>
        <tissue evidence="6">Whole head</tissue>
    </source>
</reference>
<reference evidence="6" key="1">
    <citation type="journal article" date="2020" name="J Insects Food Feed">
        <title>The yellow mealworm (Tenebrio molitor) genome: a resource for the emerging insects as food and feed industry.</title>
        <authorList>
            <person name="Eriksson T."/>
            <person name="Andere A."/>
            <person name="Kelstrup H."/>
            <person name="Emery V."/>
            <person name="Picard C."/>
        </authorList>
    </citation>
    <scope>NUCLEOTIDE SEQUENCE</scope>
    <source>
        <strain evidence="6">Stoneville</strain>
        <tissue evidence="6">Whole head</tissue>
    </source>
</reference>
<keyword evidence="4" id="KW-0472">Membrane</keyword>
<name>A0A8J6H7B8_TENMO</name>
<dbReference type="InterPro" id="IPR006683">
    <property type="entry name" value="Thioestr_dom"/>
</dbReference>
<dbReference type="SUPFAM" id="SSF54637">
    <property type="entry name" value="Thioesterase/thiol ester dehydrase-isomerase"/>
    <property type="match status" value="1"/>
</dbReference>
<dbReference type="CDD" id="cd03443">
    <property type="entry name" value="PaaI_thioesterase"/>
    <property type="match status" value="1"/>
</dbReference>
<comment type="subcellular location">
    <subcellularLocation>
        <location evidence="1">Membrane</location>
        <topology evidence="1">Multi-pass membrane protein</topology>
    </subcellularLocation>
</comment>
<feature type="transmembrane region" description="Helical" evidence="4">
    <location>
        <begin position="256"/>
        <end position="274"/>
    </location>
</feature>
<dbReference type="Gene3D" id="3.10.129.10">
    <property type="entry name" value="Hotdog Thioesterase"/>
    <property type="match status" value="1"/>
</dbReference>
<dbReference type="NCBIfam" id="TIGR00369">
    <property type="entry name" value="unchar_dom_1"/>
    <property type="match status" value="1"/>
</dbReference>
<dbReference type="SUPFAM" id="SSF103473">
    <property type="entry name" value="MFS general substrate transporter"/>
    <property type="match status" value="1"/>
</dbReference>
<evidence type="ECO:0000256" key="1">
    <source>
        <dbReference type="ARBA" id="ARBA00004141"/>
    </source>
</evidence>
<feature type="domain" description="Major facilitator superfamily (MFS) profile" evidence="5">
    <location>
        <begin position="128"/>
        <end position="331"/>
    </location>
</feature>
<keyword evidence="3" id="KW-0378">Hydrolase</keyword>
<feature type="transmembrane region" description="Helical" evidence="4">
    <location>
        <begin position="160"/>
        <end position="182"/>
    </location>
</feature>
<keyword evidence="4" id="KW-1133">Transmembrane helix</keyword>
<dbReference type="InterPro" id="IPR020846">
    <property type="entry name" value="MFS_dom"/>
</dbReference>
<sequence length="331" mass="35522">MAARAGLDAAGLIKFIKNSKGFDRVLEKVKILSVGGGKCSAEMKVDESHTNPMGGLHGGLSATLVDCISTYALMSKFEGPNVSVDIHMSYLKGATIGDEILIDANVVKSGKTLAFLDVEIKNKASGAILVKGSHTKFLDAIGFAMVITIMNPYAESLGGTQFYLGVLGSTCAFIALIWNPIVGSLSDSLGRKKVLLQCLLICLVGNFMVTCSSSLTVLFISRTLTAFGTQIMTLLKSLVDDNIPNQESKMAAIGRMQALGCVAFVVGAVVSGHLSEYENGYRYIFYLISAIFVINISQFDMACARQTKEKAVAKENSAIFQRVQRVKGRRC</sequence>
<evidence type="ECO:0000256" key="4">
    <source>
        <dbReference type="SAM" id="Phobius"/>
    </source>
</evidence>
<proteinExistence type="inferred from homology"/>
<dbReference type="GO" id="GO:0016020">
    <property type="term" value="C:membrane"/>
    <property type="evidence" value="ECO:0007669"/>
    <property type="project" value="UniProtKB-SubCell"/>
</dbReference>
<dbReference type="InterPro" id="IPR039298">
    <property type="entry name" value="ACOT13"/>
</dbReference>
<evidence type="ECO:0000256" key="2">
    <source>
        <dbReference type="ARBA" id="ARBA00008324"/>
    </source>
</evidence>
<dbReference type="AlphaFoldDB" id="A0A8J6H7B8"/>
<comment type="caution">
    <text evidence="6">The sequence shown here is derived from an EMBL/GenBank/DDBJ whole genome shotgun (WGS) entry which is preliminary data.</text>
</comment>
<dbReference type="EMBL" id="JABDTM020028357">
    <property type="protein sequence ID" value="KAH0809071.1"/>
    <property type="molecule type" value="Genomic_DNA"/>
</dbReference>
<dbReference type="InterPro" id="IPR029069">
    <property type="entry name" value="HotDog_dom_sf"/>
</dbReference>